<comment type="caution">
    <text evidence="14">The sequence shown here is derived from an EMBL/GenBank/DDBJ whole genome shotgun (WGS) entry which is preliminary data.</text>
</comment>
<dbReference type="InterPro" id="IPR051272">
    <property type="entry name" value="RIO-type_Ser/Thr_kinase"/>
</dbReference>
<dbReference type="InterPro" id="IPR000687">
    <property type="entry name" value="RIO_kinase"/>
</dbReference>
<dbReference type="Proteomes" id="UP001500191">
    <property type="component" value="Unassembled WGS sequence"/>
</dbReference>
<dbReference type="InterPro" id="IPR011009">
    <property type="entry name" value="Kinase-like_dom_sf"/>
</dbReference>
<comment type="catalytic activity">
    <reaction evidence="10">
        <text>L-threonyl-[protein] + ATP = O-phospho-L-threonyl-[protein] + ADP + H(+)</text>
        <dbReference type="Rhea" id="RHEA:46608"/>
        <dbReference type="Rhea" id="RHEA-COMP:11060"/>
        <dbReference type="Rhea" id="RHEA-COMP:11605"/>
        <dbReference type="ChEBI" id="CHEBI:15378"/>
        <dbReference type="ChEBI" id="CHEBI:30013"/>
        <dbReference type="ChEBI" id="CHEBI:30616"/>
        <dbReference type="ChEBI" id="CHEBI:61977"/>
        <dbReference type="ChEBI" id="CHEBI:456216"/>
        <dbReference type="EC" id="2.7.11.1"/>
    </reaction>
</comment>
<evidence type="ECO:0000256" key="2">
    <source>
        <dbReference type="ARBA" id="ARBA00012513"/>
    </source>
</evidence>
<evidence type="ECO:0000256" key="7">
    <source>
        <dbReference type="ARBA" id="ARBA00022777"/>
    </source>
</evidence>
<organism evidence="14 15">
    <name type="scientific">Deinococcus depolymerans</name>
    <dbReference type="NCBI Taxonomy" id="392408"/>
    <lineage>
        <taxon>Bacteria</taxon>
        <taxon>Thermotogati</taxon>
        <taxon>Deinococcota</taxon>
        <taxon>Deinococci</taxon>
        <taxon>Deinococcales</taxon>
        <taxon>Deinococcaceae</taxon>
        <taxon>Deinococcus</taxon>
    </lineage>
</organism>
<evidence type="ECO:0000313" key="15">
    <source>
        <dbReference type="Proteomes" id="UP001500191"/>
    </source>
</evidence>
<name>A0ABP3MQ94_9DEIO</name>
<dbReference type="Gene3D" id="1.10.510.10">
    <property type="entry name" value="Transferase(Phosphotransferase) domain 1"/>
    <property type="match status" value="1"/>
</dbReference>
<keyword evidence="15" id="KW-1185">Reference proteome</keyword>
<dbReference type="Pfam" id="PF01163">
    <property type="entry name" value="RIO1"/>
    <property type="match status" value="1"/>
</dbReference>
<dbReference type="Gene3D" id="3.30.200.20">
    <property type="entry name" value="Phosphorylase Kinase, domain 1"/>
    <property type="match status" value="1"/>
</dbReference>
<keyword evidence="8" id="KW-0067">ATP-binding</keyword>
<sequence>MSARTHTDWPHDDRRHDDWPHDDWPDHGWTDTGPDDAWDERWDTPPPRRRQKRSPTGRRQLAHLTASDPDDVQDDVIRRLTDRGYITGIVAELKSGKEATAYVARGPRGSVLVKLYRDLQARSFQNDQLYREGQVILDARAARAMQKRTRLGLEMLQQDWVLSEYAHLWTLWNAGLNVPEPLAGPHPTAYAETVPAVVMRLIGTEDHIAPRLSDAALTPAQARSAWEQSLQGMADLLRLGYAHGDYSTYNLLWWEDTVTIIDFPQLSTRQNPNFQTLLARDAQSLATSFRKHGIHADGTQVLRDVQRRALGPAPEPRLLLP</sequence>
<keyword evidence="6" id="KW-0547">Nucleotide-binding</keyword>
<feature type="domain" description="RIO kinase" evidence="13">
    <location>
        <begin position="56"/>
        <end position="311"/>
    </location>
</feature>
<feature type="compositionally biased region" description="Basic residues" evidence="12">
    <location>
        <begin position="47"/>
        <end position="56"/>
    </location>
</feature>
<feature type="compositionally biased region" description="Basic and acidic residues" evidence="12">
    <location>
        <begin position="1"/>
        <end position="29"/>
    </location>
</feature>
<reference evidence="15" key="1">
    <citation type="journal article" date="2019" name="Int. J. Syst. Evol. Microbiol.">
        <title>The Global Catalogue of Microorganisms (GCM) 10K type strain sequencing project: providing services to taxonomists for standard genome sequencing and annotation.</title>
        <authorList>
            <consortium name="The Broad Institute Genomics Platform"/>
            <consortium name="The Broad Institute Genome Sequencing Center for Infectious Disease"/>
            <person name="Wu L."/>
            <person name="Ma J."/>
        </authorList>
    </citation>
    <scope>NUCLEOTIDE SEQUENCE [LARGE SCALE GENOMIC DNA]</scope>
    <source>
        <strain evidence="15">JCM 14368</strain>
    </source>
</reference>
<evidence type="ECO:0000313" key="14">
    <source>
        <dbReference type="EMBL" id="GAA0523184.1"/>
    </source>
</evidence>
<evidence type="ECO:0000256" key="1">
    <source>
        <dbReference type="ARBA" id="ARBA00009196"/>
    </source>
</evidence>
<feature type="region of interest" description="Disordered" evidence="12">
    <location>
        <begin position="1"/>
        <end position="70"/>
    </location>
</feature>
<evidence type="ECO:0000256" key="6">
    <source>
        <dbReference type="ARBA" id="ARBA00022741"/>
    </source>
</evidence>
<dbReference type="PANTHER" id="PTHR45723">
    <property type="entry name" value="SERINE/THREONINE-PROTEIN KINASE RIO1"/>
    <property type="match status" value="1"/>
</dbReference>
<gene>
    <name evidence="14" type="ORF">GCM10008937_33470</name>
</gene>
<dbReference type="SUPFAM" id="SSF56112">
    <property type="entry name" value="Protein kinase-like (PK-like)"/>
    <property type="match status" value="1"/>
</dbReference>
<evidence type="ECO:0000256" key="4">
    <source>
        <dbReference type="ARBA" id="ARBA00022679"/>
    </source>
</evidence>
<evidence type="ECO:0000256" key="5">
    <source>
        <dbReference type="ARBA" id="ARBA00022723"/>
    </source>
</evidence>
<comment type="similarity">
    <text evidence="1">Belongs to the protein kinase superfamily. RIO-type Ser/Thr kinase family.</text>
</comment>
<protein>
    <recommendedName>
        <fullName evidence="2">non-specific serine/threonine protein kinase</fullName>
        <ecNumber evidence="2">2.7.11.1</ecNumber>
    </recommendedName>
</protein>
<keyword evidence="9" id="KW-0460">Magnesium</keyword>
<dbReference type="SMART" id="SM00090">
    <property type="entry name" value="RIO"/>
    <property type="match status" value="1"/>
</dbReference>
<evidence type="ECO:0000256" key="10">
    <source>
        <dbReference type="ARBA" id="ARBA00047899"/>
    </source>
</evidence>
<proteinExistence type="inferred from homology"/>
<keyword evidence="4" id="KW-0808">Transferase</keyword>
<accession>A0ABP3MQ94</accession>
<dbReference type="EC" id="2.7.11.1" evidence="2"/>
<comment type="catalytic activity">
    <reaction evidence="11">
        <text>L-seryl-[protein] + ATP = O-phospho-L-seryl-[protein] + ADP + H(+)</text>
        <dbReference type="Rhea" id="RHEA:17989"/>
        <dbReference type="Rhea" id="RHEA-COMP:9863"/>
        <dbReference type="Rhea" id="RHEA-COMP:11604"/>
        <dbReference type="ChEBI" id="CHEBI:15378"/>
        <dbReference type="ChEBI" id="CHEBI:29999"/>
        <dbReference type="ChEBI" id="CHEBI:30616"/>
        <dbReference type="ChEBI" id="CHEBI:83421"/>
        <dbReference type="ChEBI" id="CHEBI:456216"/>
        <dbReference type="EC" id="2.7.11.1"/>
    </reaction>
</comment>
<evidence type="ECO:0000256" key="9">
    <source>
        <dbReference type="ARBA" id="ARBA00022842"/>
    </source>
</evidence>
<evidence type="ECO:0000256" key="8">
    <source>
        <dbReference type="ARBA" id="ARBA00022840"/>
    </source>
</evidence>
<evidence type="ECO:0000259" key="13">
    <source>
        <dbReference type="SMART" id="SM00090"/>
    </source>
</evidence>
<evidence type="ECO:0000256" key="11">
    <source>
        <dbReference type="ARBA" id="ARBA00048679"/>
    </source>
</evidence>
<keyword evidence="3" id="KW-0723">Serine/threonine-protein kinase</keyword>
<keyword evidence="5" id="KW-0479">Metal-binding</keyword>
<dbReference type="InterPro" id="IPR018934">
    <property type="entry name" value="RIO_dom"/>
</dbReference>
<evidence type="ECO:0000256" key="12">
    <source>
        <dbReference type="SAM" id="MobiDB-lite"/>
    </source>
</evidence>
<dbReference type="GO" id="GO:0016301">
    <property type="term" value="F:kinase activity"/>
    <property type="evidence" value="ECO:0007669"/>
    <property type="project" value="UniProtKB-KW"/>
</dbReference>
<evidence type="ECO:0000256" key="3">
    <source>
        <dbReference type="ARBA" id="ARBA00022527"/>
    </source>
</evidence>
<dbReference type="EMBL" id="BAAADB010000031">
    <property type="protein sequence ID" value="GAA0523184.1"/>
    <property type="molecule type" value="Genomic_DNA"/>
</dbReference>
<keyword evidence="7 14" id="KW-0418">Kinase</keyword>